<evidence type="ECO:0000313" key="1">
    <source>
        <dbReference type="EMBL" id="KZE74275.1"/>
    </source>
</evidence>
<organism evidence="1 2">
    <name type="scientific">Paenibacillus elgii</name>
    <dbReference type="NCBI Taxonomy" id="189691"/>
    <lineage>
        <taxon>Bacteria</taxon>
        <taxon>Bacillati</taxon>
        <taxon>Bacillota</taxon>
        <taxon>Bacilli</taxon>
        <taxon>Bacillales</taxon>
        <taxon>Paenibacillaceae</taxon>
        <taxon>Paenibacillus</taxon>
    </lineage>
</organism>
<dbReference type="Proteomes" id="UP000076563">
    <property type="component" value="Unassembled WGS sequence"/>
</dbReference>
<gene>
    <name evidence="1" type="ORF">AV654_30355</name>
</gene>
<evidence type="ECO:0000313" key="2">
    <source>
        <dbReference type="Proteomes" id="UP000076563"/>
    </source>
</evidence>
<dbReference type="OrthoDB" id="2964621at2"/>
<dbReference type="EMBL" id="LQRA01000081">
    <property type="protein sequence ID" value="KZE74275.1"/>
    <property type="molecule type" value="Genomic_DNA"/>
</dbReference>
<comment type="caution">
    <text evidence="1">The sequence shown here is derived from an EMBL/GenBank/DDBJ whole genome shotgun (WGS) entry which is preliminary data.</text>
</comment>
<dbReference type="AlphaFoldDB" id="A0A161S595"/>
<accession>A0A161S595</accession>
<protein>
    <submittedName>
        <fullName evidence="1">Uncharacterized protein</fullName>
    </submittedName>
</protein>
<name>A0A161S595_9BACL</name>
<reference evidence="2" key="1">
    <citation type="submission" date="2016-01" db="EMBL/GenBank/DDBJ databases">
        <title>Draft genome of Chromobacterium sp. F49.</title>
        <authorList>
            <person name="Hong K.W."/>
        </authorList>
    </citation>
    <scope>NUCLEOTIDE SEQUENCE [LARGE SCALE GENOMIC DNA]</scope>
    <source>
        <strain evidence="2">M63</strain>
    </source>
</reference>
<keyword evidence="2" id="KW-1185">Reference proteome</keyword>
<dbReference type="RefSeq" id="WP_063186002.1">
    <property type="nucleotide sequence ID" value="NZ_LQRA01000081.1"/>
</dbReference>
<sequence length="417" mass="48845">MITNYNELNEPQRNNLVHFLDRAQTNHLDKMKKGYAVGHARSLGGYRQNVLDSLMFTLIPFNDFIDWLCHVELEGNNTLFIYEPNDASIFEKHTLEHVYSSASRILVNIYNVNADELEDIKLVNVQKENQQLIFTLAAPSTLQIKDQESGAITLKKYIYLAYIIMDYDLKHFVLSMHPTTYVTSIAGETKKKEWDELTWILINKFRKLVINFEFSEPRWLTKALYKITHEFFYHNNPIIEEKLKQFENEAINNILKIVVQNEKSFSRDEHKLRFKKSLLKMYENELISLYKPMPRETSFEVFLQQTDKGVTEFKANSKGRAMSYAEAGEIIDLMWENGNVISLGIIHYSPGEIKRRHPYIISKSDHYFSLKKFNTASTEKEVVNDVLRKLNKYKQAVRPTIGFSTDVELRINASETR</sequence>
<proteinExistence type="predicted"/>